<comment type="caution">
    <text evidence="1">The sequence shown here is derived from an EMBL/GenBank/DDBJ whole genome shotgun (WGS) entry which is preliminary data.</text>
</comment>
<sequence length="138" mass="15186">MTDDLVPFLHSRLDEDEAAVKAAEGIAGWHSPDSRVVMADGFDFRGAHEMSLKEMLERDASLMAFGGVAVTDYDADAKFIARFDPARILAEIQAKRTVVTELAGCASLDQNRAGLRYAARALALPYATHPDYDQAWRL</sequence>
<dbReference type="Proteomes" id="UP000037982">
    <property type="component" value="Unassembled WGS sequence"/>
</dbReference>
<dbReference type="EMBL" id="LGKG01000153">
    <property type="protein sequence ID" value="KPC60937.1"/>
    <property type="molecule type" value="Genomic_DNA"/>
</dbReference>
<dbReference type="Pfam" id="PF19730">
    <property type="entry name" value="DUF6221"/>
    <property type="match status" value="1"/>
</dbReference>
<name>A0A0N0XUP6_9ACTN</name>
<dbReference type="InterPro" id="IPR046193">
    <property type="entry name" value="DUF6221"/>
</dbReference>
<gene>
    <name evidence="1" type="ORF">ADL29_26990</name>
</gene>
<evidence type="ECO:0000313" key="2">
    <source>
        <dbReference type="Proteomes" id="UP000037982"/>
    </source>
</evidence>
<dbReference type="AlphaFoldDB" id="A0A0N0XUP6"/>
<organism evidence="1 2">
    <name type="scientific">Streptomyces chattanoogensis</name>
    <dbReference type="NCBI Taxonomy" id="66876"/>
    <lineage>
        <taxon>Bacteria</taxon>
        <taxon>Bacillati</taxon>
        <taxon>Actinomycetota</taxon>
        <taxon>Actinomycetes</taxon>
        <taxon>Kitasatosporales</taxon>
        <taxon>Streptomycetaceae</taxon>
        <taxon>Streptomyces</taxon>
    </lineage>
</organism>
<protein>
    <submittedName>
        <fullName evidence="1">Uncharacterized protein</fullName>
    </submittedName>
</protein>
<evidence type="ECO:0000313" key="1">
    <source>
        <dbReference type="EMBL" id="KPC60937.1"/>
    </source>
</evidence>
<dbReference type="RefSeq" id="WP_053926178.1">
    <property type="nucleotide sequence ID" value="NZ_LGKG01000153.1"/>
</dbReference>
<keyword evidence="2" id="KW-1185">Reference proteome</keyword>
<proteinExistence type="predicted"/>
<accession>A0A0N0XUP6</accession>
<dbReference type="PATRIC" id="fig|66876.3.peg.5906"/>
<reference evidence="2" key="1">
    <citation type="submission" date="2015-07" db="EMBL/GenBank/DDBJ databases">
        <authorList>
            <person name="Ju K.-S."/>
            <person name="Doroghazi J.R."/>
            <person name="Metcalf W.W."/>
        </authorList>
    </citation>
    <scope>NUCLEOTIDE SEQUENCE [LARGE SCALE GENOMIC DNA]</scope>
    <source>
        <strain evidence="2">NRRL ISP-5002</strain>
    </source>
</reference>